<feature type="chain" id="PRO_5041363755" evidence="2">
    <location>
        <begin position="24"/>
        <end position="966"/>
    </location>
</feature>
<protein>
    <submittedName>
        <fullName evidence="3">M12 family metallo-peptidase</fullName>
    </submittedName>
</protein>
<dbReference type="InterPro" id="IPR020008">
    <property type="entry name" value="GlyGly_CTERM"/>
</dbReference>
<feature type="signal peptide" evidence="2">
    <location>
        <begin position="1"/>
        <end position="23"/>
    </location>
</feature>
<dbReference type="PANTHER" id="PTHR10199:SF100">
    <property type="entry name" value="THROMBOSPONDIN, ISOFORM A"/>
    <property type="match status" value="1"/>
</dbReference>
<dbReference type="PANTHER" id="PTHR10199">
    <property type="entry name" value="THROMBOSPONDIN"/>
    <property type="match status" value="1"/>
</dbReference>
<evidence type="ECO:0000256" key="1">
    <source>
        <dbReference type="SAM" id="MobiDB-lite"/>
    </source>
</evidence>
<dbReference type="InterPro" id="IPR028974">
    <property type="entry name" value="TSP_type-3_rpt"/>
</dbReference>
<dbReference type="SUPFAM" id="SSF101898">
    <property type="entry name" value="NHL repeat"/>
    <property type="match status" value="1"/>
</dbReference>
<feature type="compositionally biased region" description="Polar residues" evidence="1">
    <location>
        <begin position="910"/>
        <end position="922"/>
    </location>
</feature>
<evidence type="ECO:0000313" key="4">
    <source>
        <dbReference type="Proteomes" id="UP001165413"/>
    </source>
</evidence>
<evidence type="ECO:0000313" key="3">
    <source>
        <dbReference type="EMBL" id="MCP3428009.1"/>
    </source>
</evidence>
<dbReference type="Proteomes" id="UP001165413">
    <property type="component" value="Unassembled WGS sequence"/>
</dbReference>
<gene>
    <name evidence="3" type="ORF">NLF92_03495</name>
</gene>
<dbReference type="AlphaFoldDB" id="A0AA41X3P7"/>
<feature type="compositionally biased region" description="Acidic residues" evidence="1">
    <location>
        <begin position="860"/>
        <end position="881"/>
    </location>
</feature>
<evidence type="ECO:0000256" key="2">
    <source>
        <dbReference type="SAM" id="SignalP"/>
    </source>
</evidence>
<keyword evidence="2" id="KW-0732">Signal</keyword>
<dbReference type="Gene3D" id="2.120.10.30">
    <property type="entry name" value="TolB, C-terminal domain"/>
    <property type="match status" value="1"/>
</dbReference>
<dbReference type="InterPro" id="IPR011042">
    <property type="entry name" value="6-blade_b-propeller_TolB-like"/>
</dbReference>
<sequence length="966" mass="104496">MQLFSRFILLASSLYCATNVVHANNEDMPQVFAQVSSAQIQYAPQSNVIALPHSTHADYRLDINALRAAAKQQNRVAKSAHNTDSQHTSFSKSIALDGFTYTLLHTQGQTSSIGELIGHGQHWFYISTNNGTWSTDLTLIDTGERQHINDTIGTPEINPRTLAKNASSRQARLLNGYYVSDVLLLYTPNIVAEFPGELTQTLLEHLIFKANQTFVNSSINVQLRLVATEFIDYTQPSSLIALDELLAALREENVVTPSLQGIADVRNAVGADLVAMIRTHDLNEREVCGVAIFPNSSDDFVANISNVGISGGSNCAFTFTHEVGHNFAAEHQKFGDQITSPSTPAGALIIPGQFNTIMSSIGTGDVNRNYKLEVFSNPSTTCGGQACGDPRIADNAAAIEAVAAQNANHREPVVPLTNLVVPLRTMPDQDGDGVDQTLDAFPFMATETTDTDADGVGDNSDAFPNDATETRDFDGDGVGDNADLDADNDGVADALDDLPFDANSAVDSDFDGVGDNLDAFPFDFQETQNFDNDGFGVLSDTDNDDDGVDDYTVPNVLSASSMVVVSADSQQLLEYDATTGNFLGAIADFAPLALTFRTDIVRNGNNLYFIEYSDVVRFNLVTREKQIVIDRSQLLTNFPVHIIYDDNRDRLIVNNGLGRSFIESFALDDSGNSLINQLGSVDVYRDMVLLDDNRLLVAVRSNNRLVTRTFNESNVMGSGNLFANQGLDKPEHMVRLNDGRILVSNAGAGNIVAFDASGGFLGEFVAAGDNGLATPTCMERGPDNRLYVCSGATDEIFVYDTLTSGLFTKIVAAGAGGLDRPVGIVFIGKVLDDEPFNPQNDSDFDGVSNILDPLPLDGSETSDVDGDGIGDNADTDNDNDGMPDSFELTYGFDPLDPSDANGDADGDGITNVNEYNQRSNPIRSEADFESERASSGGSLHWWLWLGLGYLVYRRRCQTYAKRGFRA</sequence>
<name>A0AA41X3P7_9ALTE</name>
<keyword evidence="4" id="KW-1185">Reference proteome</keyword>
<feature type="region of interest" description="Disordered" evidence="1">
    <location>
        <begin position="856"/>
        <end position="882"/>
    </location>
</feature>
<reference evidence="3" key="1">
    <citation type="submission" date="2022-07" db="EMBL/GenBank/DDBJ databases">
        <title>Characterization of the Novel Bacterium Alteromonas immobilis LMIT006 and Alteromonas gregis LMIT007.</title>
        <authorList>
            <person name="Lin X."/>
        </authorList>
    </citation>
    <scope>NUCLEOTIDE SEQUENCE</scope>
    <source>
        <strain evidence="3">LMIT007</strain>
    </source>
</reference>
<dbReference type="NCBIfam" id="TIGR03501">
    <property type="entry name" value="GlyGly_CTERM"/>
    <property type="match status" value="1"/>
</dbReference>
<dbReference type="Gene3D" id="4.10.1080.10">
    <property type="entry name" value="TSP type-3 repeat"/>
    <property type="match status" value="2"/>
</dbReference>
<dbReference type="SUPFAM" id="SSF103647">
    <property type="entry name" value="TSP type-3 repeat"/>
    <property type="match status" value="2"/>
</dbReference>
<dbReference type="GO" id="GO:0005509">
    <property type="term" value="F:calcium ion binding"/>
    <property type="evidence" value="ECO:0007669"/>
    <property type="project" value="InterPro"/>
</dbReference>
<dbReference type="Pfam" id="PF13583">
    <property type="entry name" value="Reprolysin_4"/>
    <property type="match status" value="1"/>
</dbReference>
<accession>A0AA41X3P7</accession>
<organism evidence="3 4">
    <name type="scientific">Opacimonas viscosa</name>
    <dbReference type="NCBI Taxonomy" id="2961944"/>
    <lineage>
        <taxon>Bacteria</taxon>
        <taxon>Pseudomonadati</taxon>
        <taxon>Pseudomonadota</taxon>
        <taxon>Gammaproteobacteria</taxon>
        <taxon>Alteromonadales</taxon>
        <taxon>Alteromonadaceae</taxon>
        <taxon>Opacimonas</taxon>
    </lineage>
</organism>
<dbReference type="Gene3D" id="3.40.390.10">
    <property type="entry name" value="Collagenase (Catalytic Domain)"/>
    <property type="match status" value="1"/>
</dbReference>
<feature type="region of interest" description="Disordered" evidence="1">
    <location>
        <begin position="900"/>
        <end position="929"/>
    </location>
</feature>
<comment type="caution">
    <text evidence="3">The sequence shown here is derived from an EMBL/GenBank/DDBJ whole genome shotgun (WGS) entry which is preliminary data.</text>
</comment>
<dbReference type="GO" id="GO:0008237">
    <property type="term" value="F:metallopeptidase activity"/>
    <property type="evidence" value="ECO:0007669"/>
    <property type="project" value="InterPro"/>
</dbReference>
<dbReference type="RefSeq" id="WP_254098934.1">
    <property type="nucleotide sequence ID" value="NZ_JANATA010000004.1"/>
</dbReference>
<proteinExistence type="predicted"/>
<dbReference type="EMBL" id="JANATA010000004">
    <property type="protein sequence ID" value="MCP3428009.1"/>
    <property type="molecule type" value="Genomic_DNA"/>
</dbReference>
<dbReference type="SUPFAM" id="SSF55486">
    <property type="entry name" value="Metalloproteases ('zincins'), catalytic domain"/>
    <property type="match status" value="1"/>
</dbReference>
<dbReference type="InterPro" id="IPR024079">
    <property type="entry name" value="MetalloPept_cat_dom_sf"/>
</dbReference>